<gene>
    <name evidence="2" type="ORF">POM88_047768</name>
</gene>
<feature type="region of interest" description="Disordered" evidence="1">
    <location>
        <begin position="178"/>
        <end position="270"/>
    </location>
</feature>
<dbReference type="Proteomes" id="UP001237642">
    <property type="component" value="Unassembled WGS sequence"/>
</dbReference>
<comment type="caution">
    <text evidence="2">The sequence shown here is derived from an EMBL/GenBank/DDBJ whole genome shotgun (WGS) entry which is preliminary data.</text>
</comment>
<accession>A0AAD8LZZ0</accession>
<feature type="compositionally biased region" description="Basic and acidic residues" evidence="1">
    <location>
        <begin position="178"/>
        <end position="191"/>
    </location>
</feature>
<organism evidence="2 3">
    <name type="scientific">Heracleum sosnowskyi</name>
    <dbReference type="NCBI Taxonomy" id="360622"/>
    <lineage>
        <taxon>Eukaryota</taxon>
        <taxon>Viridiplantae</taxon>
        <taxon>Streptophyta</taxon>
        <taxon>Embryophyta</taxon>
        <taxon>Tracheophyta</taxon>
        <taxon>Spermatophyta</taxon>
        <taxon>Magnoliopsida</taxon>
        <taxon>eudicotyledons</taxon>
        <taxon>Gunneridae</taxon>
        <taxon>Pentapetalae</taxon>
        <taxon>asterids</taxon>
        <taxon>campanulids</taxon>
        <taxon>Apiales</taxon>
        <taxon>Apiaceae</taxon>
        <taxon>Apioideae</taxon>
        <taxon>apioid superclade</taxon>
        <taxon>Tordylieae</taxon>
        <taxon>Tordyliinae</taxon>
        <taxon>Heracleum</taxon>
    </lineage>
</organism>
<evidence type="ECO:0000313" key="3">
    <source>
        <dbReference type="Proteomes" id="UP001237642"/>
    </source>
</evidence>
<dbReference type="AlphaFoldDB" id="A0AAD8LZZ0"/>
<reference evidence="2" key="2">
    <citation type="submission" date="2023-05" db="EMBL/GenBank/DDBJ databases">
        <authorList>
            <person name="Schelkunov M.I."/>
        </authorList>
    </citation>
    <scope>NUCLEOTIDE SEQUENCE</scope>
    <source>
        <strain evidence="2">Hsosn_3</strain>
        <tissue evidence="2">Leaf</tissue>
    </source>
</reference>
<evidence type="ECO:0000256" key="1">
    <source>
        <dbReference type="SAM" id="MobiDB-lite"/>
    </source>
</evidence>
<reference evidence="2" key="1">
    <citation type="submission" date="2023-02" db="EMBL/GenBank/DDBJ databases">
        <title>Genome of toxic invasive species Heracleum sosnowskyi carries increased number of genes despite the absence of recent whole-genome duplications.</title>
        <authorList>
            <person name="Schelkunov M."/>
            <person name="Shtratnikova V."/>
            <person name="Makarenko M."/>
            <person name="Klepikova A."/>
            <person name="Omelchenko D."/>
            <person name="Novikova G."/>
            <person name="Obukhova E."/>
            <person name="Bogdanov V."/>
            <person name="Penin A."/>
            <person name="Logacheva M."/>
        </authorList>
    </citation>
    <scope>NUCLEOTIDE SEQUENCE</scope>
    <source>
        <strain evidence="2">Hsosn_3</strain>
        <tissue evidence="2">Leaf</tissue>
    </source>
</reference>
<protein>
    <submittedName>
        <fullName evidence="2">Adipocyte plasma membrane-associated protein-like</fullName>
    </submittedName>
</protein>
<sequence>MRRPGQYGDPGGKAYVSAQMQHMSGQRMEQKFNNYQGRPESLTSEKEHPYGASRADGHWRWERDGSSHMFNEGQGGDAPRSYYQGQRSDPRMLLERQGNNDPRPQPGEEDMDIGYEDKPMLQTFEGLEQRFLDDIMKLAKELTDAEDAENARHRESISSINCQYQEQLNALRARHATRRDEVLKRETEARKQQYQKVVLDNYPNSGMGHSDPRGYPASLPAPEPHRGYNSEQYDPHRERARFPGGYRDHGLEPRGQYHGPRDPEAGSRYH</sequence>
<feature type="compositionally biased region" description="Basic and acidic residues" evidence="1">
    <location>
        <begin position="43"/>
        <end position="66"/>
    </location>
</feature>
<dbReference type="PANTHER" id="PTHR34210:SF1">
    <property type="entry name" value="OS03G0274700 PROTEIN"/>
    <property type="match status" value="1"/>
</dbReference>
<proteinExistence type="predicted"/>
<feature type="compositionally biased region" description="Basic and acidic residues" evidence="1">
    <location>
        <begin position="259"/>
        <end position="270"/>
    </location>
</feature>
<dbReference type="EMBL" id="JAUIZM010000011">
    <property type="protein sequence ID" value="KAK1354512.1"/>
    <property type="molecule type" value="Genomic_DNA"/>
</dbReference>
<feature type="region of interest" description="Disordered" evidence="1">
    <location>
        <begin position="1"/>
        <end position="113"/>
    </location>
</feature>
<dbReference type="PANTHER" id="PTHR34210">
    <property type="entry name" value="OS01G0252900 PROTEIN"/>
    <property type="match status" value="1"/>
</dbReference>
<feature type="compositionally biased region" description="Basic and acidic residues" evidence="1">
    <location>
        <begin position="223"/>
        <end position="252"/>
    </location>
</feature>
<keyword evidence="3" id="KW-1185">Reference proteome</keyword>
<name>A0AAD8LZZ0_9APIA</name>
<evidence type="ECO:0000313" key="2">
    <source>
        <dbReference type="EMBL" id="KAK1354512.1"/>
    </source>
</evidence>